<dbReference type="Proteomes" id="UP001358417">
    <property type="component" value="Unassembled WGS sequence"/>
</dbReference>
<dbReference type="GeneID" id="89978311"/>
<keyword evidence="1" id="KW-0175">Coiled coil</keyword>
<sequence length="314" mass="34553">MAYVLMPSTAAAPGGVPSKRKSGDADNPVYLDDSDLDSGCDSSLVGTLPTTKRLKAEPSTATLLTPPPSAESSSRRGARRESDPPAPLGFPDIAYESDSESDTDSDITVAYVVEAMTNAHGEVDLNRLVKVLDGMSRNTHMEELREELQRKRNQLEEFKEYVEECEEEYVEAGVNHDHHLQVYESLKALGNASRYVLRAARNNLRIARLELEQERADFECVCEGQRAHFDLVAAASELKDIFTQLWDMYETVNTPGTSTAVADLGSLFTECAYGFQLRVAITAARDKAALAGVVLAGALEYLRLDIDQDEDRDV</sequence>
<feature type="region of interest" description="Disordered" evidence="2">
    <location>
        <begin position="1"/>
        <end position="101"/>
    </location>
</feature>
<dbReference type="AlphaFoldDB" id="A0AAV9MU61"/>
<evidence type="ECO:0000256" key="1">
    <source>
        <dbReference type="SAM" id="Coils"/>
    </source>
</evidence>
<proteinExistence type="predicted"/>
<accession>A0AAV9MU61</accession>
<dbReference type="EMBL" id="JAVRRD010000040">
    <property type="protein sequence ID" value="KAK5045005.1"/>
    <property type="molecule type" value="Genomic_DNA"/>
</dbReference>
<organism evidence="3 4">
    <name type="scientific">Exophiala bonariae</name>
    <dbReference type="NCBI Taxonomy" id="1690606"/>
    <lineage>
        <taxon>Eukaryota</taxon>
        <taxon>Fungi</taxon>
        <taxon>Dikarya</taxon>
        <taxon>Ascomycota</taxon>
        <taxon>Pezizomycotina</taxon>
        <taxon>Eurotiomycetes</taxon>
        <taxon>Chaetothyriomycetidae</taxon>
        <taxon>Chaetothyriales</taxon>
        <taxon>Herpotrichiellaceae</taxon>
        <taxon>Exophiala</taxon>
    </lineage>
</organism>
<reference evidence="3 4" key="1">
    <citation type="submission" date="2023-08" db="EMBL/GenBank/DDBJ databases">
        <title>Black Yeasts Isolated from many extreme environments.</title>
        <authorList>
            <person name="Coleine C."/>
            <person name="Stajich J.E."/>
            <person name="Selbmann L."/>
        </authorList>
    </citation>
    <scope>NUCLEOTIDE SEQUENCE [LARGE SCALE GENOMIC DNA]</scope>
    <source>
        <strain evidence="3 4">CCFEE 5792</strain>
    </source>
</reference>
<name>A0AAV9MU61_9EURO</name>
<evidence type="ECO:0000256" key="2">
    <source>
        <dbReference type="SAM" id="MobiDB-lite"/>
    </source>
</evidence>
<evidence type="ECO:0000313" key="4">
    <source>
        <dbReference type="Proteomes" id="UP001358417"/>
    </source>
</evidence>
<comment type="caution">
    <text evidence="3">The sequence shown here is derived from an EMBL/GenBank/DDBJ whole genome shotgun (WGS) entry which is preliminary data.</text>
</comment>
<evidence type="ECO:0000313" key="3">
    <source>
        <dbReference type="EMBL" id="KAK5045005.1"/>
    </source>
</evidence>
<dbReference type="RefSeq" id="XP_064700644.1">
    <property type="nucleotide sequence ID" value="XM_064853690.1"/>
</dbReference>
<feature type="coiled-coil region" evidence="1">
    <location>
        <begin position="138"/>
        <end position="168"/>
    </location>
</feature>
<keyword evidence="4" id="KW-1185">Reference proteome</keyword>
<protein>
    <submittedName>
        <fullName evidence="3">Uncharacterized protein</fullName>
    </submittedName>
</protein>
<gene>
    <name evidence="3" type="ORF">LTR84_010153</name>
</gene>